<dbReference type="InterPro" id="IPR011051">
    <property type="entry name" value="RmlC_Cupin_sf"/>
</dbReference>
<gene>
    <name evidence="2" type="ORF">DFR67_102351</name>
</gene>
<dbReference type="InterPro" id="IPR008579">
    <property type="entry name" value="UGlyAH_Cupin_dom"/>
</dbReference>
<dbReference type="Pfam" id="PF05899">
    <property type="entry name" value="Cupin_3"/>
    <property type="match status" value="1"/>
</dbReference>
<dbReference type="PANTHER" id="PTHR40943">
    <property type="entry name" value="CYTOPLASMIC PROTEIN-RELATED"/>
    <property type="match status" value="1"/>
</dbReference>
<feature type="domain" description="(S)-ureidoglycine aminohydrolase cupin" evidence="1">
    <location>
        <begin position="39"/>
        <end position="110"/>
    </location>
</feature>
<dbReference type="Gene3D" id="2.60.120.10">
    <property type="entry name" value="Jelly Rolls"/>
    <property type="match status" value="1"/>
</dbReference>
<dbReference type="RefSeq" id="WP_146240366.1">
    <property type="nucleotide sequence ID" value="NZ_QJSP01000002.1"/>
</dbReference>
<dbReference type="Proteomes" id="UP000247591">
    <property type="component" value="Unassembled WGS sequence"/>
</dbReference>
<evidence type="ECO:0000313" key="2">
    <source>
        <dbReference type="EMBL" id="PYE20213.1"/>
    </source>
</evidence>
<dbReference type="OrthoDB" id="9799053at2"/>
<evidence type="ECO:0000259" key="1">
    <source>
        <dbReference type="Pfam" id="PF05899"/>
    </source>
</evidence>
<accession>A0A318RQJ8</accession>
<dbReference type="EMBL" id="QJSP01000002">
    <property type="protein sequence ID" value="PYE20213.1"/>
    <property type="molecule type" value="Genomic_DNA"/>
</dbReference>
<dbReference type="PANTHER" id="PTHR40943:SF1">
    <property type="entry name" value="CYTOPLASMIC PROTEIN"/>
    <property type="match status" value="1"/>
</dbReference>
<proteinExistence type="predicted"/>
<keyword evidence="3" id="KW-1185">Reference proteome</keyword>
<dbReference type="AlphaFoldDB" id="A0A318RQJ8"/>
<protein>
    <recommendedName>
        <fullName evidence="1">(S)-ureidoglycine aminohydrolase cupin domain-containing protein</fullName>
    </recommendedName>
</protein>
<dbReference type="SUPFAM" id="SSF51182">
    <property type="entry name" value="RmlC-like cupins"/>
    <property type="match status" value="1"/>
</dbReference>
<evidence type="ECO:0000313" key="3">
    <source>
        <dbReference type="Proteomes" id="UP000247591"/>
    </source>
</evidence>
<name>A0A318RQJ8_WILLI</name>
<organism evidence="2 3">
    <name type="scientific">Williamsia limnetica</name>
    <dbReference type="NCBI Taxonomy" id="882452"/>
    <lineage>
        <taxon>Bacteria</taxon>
        <taxon>Bacillati</taxon>
        <taxon>Actinomycetota</taxon>
        <taxon>Actinomycetes</taxon>
        <taxon>Mycobacteriales</taxon>
        <taxon>Nocardiaceae</taxon>
        <taxon>Williamsia</taxon>
    </lineage>
</organism>
<dbReference type="CDD" id="cd02227">
    <property type="entry name" value="cupin_TM1112-like"/>
    <property type="match status" value="1"/>
</dbReference>
<dbReference type="InterPro" id="IPR014710">
    <property type="entry name" value="RmlC-like_jellyroll"/>
</dbReference>
<sequence length="148" mass="16172">MQPVRSVVLDSVELSSSPINPDWIIAGSPQALSGNWATSSDGTVTMAVWSCTAGTFRWQFTCDELVHIIEGSVQVTMPSGEQVTLGPNDSALFPAGEWTTWHVPEYVRKHAILRSPLPRPVRLFWRILSQSKAVLTGRSAAPDQKSAL</sequence>
<reference evidence="2 3" key="1">
    <citation type="submission" date="2018-06" db="EMBL/GenBank/DDBJ databases">
        <title>Genomic Encyclopedia of Type Strains, Phase IV (KMG-IV): sequencing the most valuable type-strain genomes for metagenomic binning, comparative biology and taxonomic classification.</title>
        <authorList>
            <person name="Goeker M."/>
        </authorList>
    </citation>
    <scope>NUCLEOTIDE SEQUENCE [LARGE SCALE GENOMIC DNA]</scope>
    <source>
        <strain evidence="2 3">DSM 45521</strain>
    </source>
</reference>
<comment type="caution">
    <text evidence="2">The sequence shown here is derived from an EMBL/GenBank/DDBJ whole genome shotgun (WGS) entry which is preliminary data.</text>
</comment>